<dbReference type="Proteomes" id="UP000255103">
    <property type="component" value="Unassembled WGS sequence"/>
</dbReference>
<protein>
    <submittedName>
        <fullName evidence="2">Putative phosphohistidine phosphatase</fullName>
        <ecNumber evidence="2">3.1.3.-</ecNumber>
    </submittedName>
</protein>
<dbReference type="EC" id="3.1.3.-" evidence="2"/>
<dbReference type="Pfam" id="PF00300">
    <property type="entry name" value="His_Phos_1"/>
    <property type="match status" value="1"/>
</dbReference>
<evidence type="ECO:0000313" key="3">
    <source>
        <dbReference type="Proteomes" id="UP000255103"/>
    </source>
</evidence>
<gene>
    <name evidence="2" type="primary">sixA</name>
    <name evidence="1" type="ORF">NCTC12219_01532</name>
    <name evidence="2" type="ORF">NCTC12221_01601</name>
</gene>
<accession>A0A377JVU6</accession>
<dbReference type="SUPFAM" id="SSF53254">
    <property type="entry name" value="Phosphoglycerate mutase-like"/>
    <property type="match status" value="1"/>
</dbReference>
<dbReference type="InterPro" id="IPR029033">
    <property type="entry name" value="His_PPase_superfam"/>
</dbReference>
<keyword evidence="2" id="KW-0378">Hydrolase</keyword>
<dbReference type="GO" id="GO:0016787">
    <property type="term" value="F:hydrolase activity"/>
    <property type="evidence" value="ECO:0007669"/>
    <property type="project" value="UniProtKB-KW"/>
</dbReference>
<dbReference type="InterPro" id="IPR013078">
    <property type="entry name" value="His_Pase_superF_clade-1"/>
</dbReference>
<dbReference type="CDD" id="cd07067">
    <property type="entry name" value="HP_PGM_like"/>
    <property type="match status" value="1"/>
</dbReference>
<name>A0A377JVU6_9HELI</name>
<sequence>MKTITLLRHADTISREEYRLTNKKDKSDLFRPLSKLGKIQSKHIAKFALEHLSFDLVVCSPAKRTLQTLKPLKKFLPKNCIMISEYIAPDCGLEGYMKLTQNKAFMEAQNVLIIGHQPDLKSFATYIAPPFNALVPKGVLIRLVLEQGAKSLAKDFEGSGVIDFVIPPFVLEDFKTK</sequence>
<evidence type="ECO:0000313" key="2">
    <source>
        <dbReference type="EMBL" id="STP13525.1"/>
    </source>
</evidence>
<organism evidence="2 4">
    <name type="scientific">Helicobacter cinaedi</name>
    <dbReference type="NCBI Taxonomy" id="213"/>
    <lineage>
        <taxon>Bacteria</taxon>
        <taxon>Pseudomonadati</taxon>
        <taxon>Campylobacterota</taxon>
        <taxon>Epsilonproteobacteria</taxon>
        <taxon>Campylobacterales</taxon>
        <taxon>Helicobacteraceae</taxon>
        <taxon>Helicobacter</taxon>
    </lineage>
</organism>
<dbReference type="EMBL" id="UGHX01000001">
    <property type="protein sequence ID" value="STP11635.1"/>
    <property type="molecule type" value="Genomic_DNA"/>
</dbReference>
<reference evidence="3 4" key="1">
    <citation type="submission" date="2018-06" db="EMBL/GenBank/DDBJ databases">
        <authorList>
            <consortium name="Pathogen Informatics"/>
            <person name="Doyle S."/>
        </authorList>
    </citation>
    <scope>NUCLEOTIDE SEQUENCE [LARGE SCALE GENOMIC DNA]</scope>
    <source>
        <strain evidence="1 3">NCTC12219</strain>
        <strain evidence="2 4">NCTC12221</strain>
    </source>
</reference>
<dbReference type="AlphaFoldDB" id="A0A377JVU6"/>
<proteinExistence type="predicted"/>
<dbReference type="Proteomes" id="UP000255335">
    <property type="component" value="Unassembled WGS sequence"/>
</dbReference>
<dbReference type="RefSeq" id="WP_034587725.1">
    <property type="nucleotide sequence ID" value="NZ_AP025204.1"/>
</dbReference>
<evidence type="ECO:0000313" key="1">
    <source>
        <dbReference type="EMBL" id="STP11635.1"/>
    </source>
</evidence>
<dbReference type="EMBL" id="UGHZ01000003">
    <property type="protein sequence ID" value="STP13525.1"/>
    <property type="molecule type" value="Genomic_DNA"/>
</dbReference>
<dbReference type="Gene3D" id="3.40.50.1240">
    <property type="entry name" value="Phosphoglycerate mutase-like"/>
    <property type="match status" value="1"/>
</dbReference>
<evidence type="ECO:0000313" key="4">
    <source>
        <dbReference type="Proteomes" id="UP000255335"/>
    </source>
</evidence>